<dbReference type="RefSeq" id="WP_341417816.1">
    <property type="nucleotide sequence ID" value="NZ_JBBPCC010000016.1"/>
</dbReference>
<organism evidence="2 3">
    <name type="scientific">Paenibacillus filicis</name>
    <dbReference type="NCBI Taxonomy" id="669464"/>
    <lineage>
        <taxon>Bacteria</taxon>
        <taxon>Bacillati</taxon>
        <taxon>Bacillota</taxon>
        <taxon>Bacilli</taxon>
        <taxon>Bacillales</taxon>
        <taxon>Paenibacillaceae</taxon>
        <taxon>Paenibacillus</taxon>
    </lineage>
</organism>
<comment type="caution">
    <text evidence="2">The sequence shown here is derived from an EMBL/GenBank/DDBJ whole genome shotgun (WGS) entry which is preliminary data.</text>
</comment>
<name>A0ABU9DP84_9BACL</name>
<sequence length="152" mass="16480">MSRRKTLPSIAKPFAHVHRTLATLGFTQSSAPTGVVYELSFRDPSSSRIYPFRLYARTQDNGLTHINLNEASFAGKGEIPAAIAGAADEILVDIADYMDTGSFQTSSQPAQSPMNGRMASNEAEVKRLGRSMANMRTSAQVRESGMSPDPLQ</sequence>
<feature type="region of interest" description="Disordered" evidence="1">
    <location>
        <begin position="102"/>
        <end position="121"/>
    </location>
</feature>
<keyword evidence="3" id="KW-1185">Reference proteome</keyword>
<evidence type="ECO:0000313" key="3">
    <source>
        <dbReference type="Proteomes" id="UP001469365"/>
    </source>
</evidence>
<dbReference type="EMBL" id="JBBPCC010000016">
    <property type="protein sequence ID" value="MEK8130676.1"/>
    <property type="molecule type" value="Genomic_DNA"/>
</dbReference>
<proteinExistence type="predicted"/>
<gene>
    <name evidence="2" type="ORF">WMW72_22470</name>
</gene>
<accession>A0ABU9DP84</accession>
<evidence type="ECO:0000313" key="2">
    <source>
        <dbReference type="EMBL" id="MEK8130676.1"/>
    </source>
</evidence>
<protein>
    <submittedName>
        <fullName evidence="2">Uncharacterized protein</fullName>
    </submittedName>
</protein>
<evidence type="ECO:0000256" key="1">
    <source>
        <dbReference type="SAM" id="MobiDB-lite"/>
    </source>
</evidence>
<reference evidence="2 3" key="1">
    <citation type="submission" date="2024-04" db="EMBL/GenBank/DDBJ databases">
        <title>draft genome sequnece of Paenibacillus filicis.</title>
        <authorList>
            <person name="Kim D.-U."/>
        </authorList>
    </citation>
    <scope>NUCLEOTIDE SEQUENCE [LARGE SCALE GENOMIC DNA]</scope>
    <source>
        <strain evidence="2 3">KACC14197</strain>
    </source>
</reference>
<feature type="compositionally biased region" description="Polar residues" evidence="1">
    <location>
        <begin position="102"/>
        <end position="114"/>
    </location>
</feature>
<dbReference type="Proteomes" id="UP001469365">
    <property type="component" value="Unassembled WGS sequence"/>
</dbReference>